<keyword evidence="1" id="KW-0472">Membrane</keyword>
<feature type="transmembrane region" description="Helical" evidence="1">
    <location>
        <begin position="1028"/>
        <end position="1048"/>
    </location>
</feature>
<dbReference type="RefSeq" id="WP_207252628.1">
    <property type="nucleotide sequence ID" value="NZ_JAFMPM010000008.1"/>
</dbReference>
<evidence type="ECO:0000256" key="1">
    <source>
        <dbReference type="SAM" id="Phobius"/>
    </source>
</evidence>
<dbReference type="Pfam" id="PF00873">
    <property type="entry name" value="ACR_tran"/>
    <property type="match status" value="1"/>
</dbReference>
<gene>
    <name evidence="3" type="ORF">J1836_014120</name>
    <name evidence="2" type="ORF">J1836_18730</name>
</gene>
<dbReference type="EMBL" id="CP072748">
    <property type="protein sequence ID" value="QTX09742.1"/>
    <property type="molecule type" value="Genomic_DNA"/>
</dbReference>
<feature type="transmembrane region" description="Helical" evidence="1">
    <location>
        <begin position="561"/>
        <end position="581"/>
    </location>
</feature>
<evidence type="ECO:0000313" key="4">
    <source>
        <dbReference type="Proteomes" id="UP000664466"/>
    </source>
</evidence>
<dbReference type="Proteomes" id="UP000664466">
    <property type="component" value="Unassembled WGS sequence"/>
</dbReference>
<dbReference type="InterPro" id="IPR027463">
    <property type="entry name" value="AcrB_DN_DC_subdom"/>
</dbReference>
<feature type="transmembrane region" description="Helical" evidence="1">
    <location>
        <begin position="468"/>
        <end position="488"/>
    </location>
</feature>
<feature type="transmembrane region" description="Helical" evidence="1">
    <location>
        <begin position="366"/>
        <end position="385"/>
    </location>
</feature>
<accession>A0A8B0SLD5</accession>
<dbReference type="Gene3D" id="3.30.70.1440">
    <property type="entry name" value="Multidrug efflux transporter AcrB pore domain"/>
    <property type="match status" value="1"/>
</dbReference>
<dbReference type="PRINTS" id="PR00702">
    <property type="entry name" value="ACRIFLAVINRP"/>
</dbReference>
<dbReference type="PANTHER" id="PTHR32063:SF16">
    <property type="entry name" value="CATION EFFLUX SYSTEM (ACRB_ACRD_ACRF FAMILY)"/>
    <property type="match status" value="1"/>
</dbReference>
<keyword evidence="1" id="KW-0812">Transmembrane</keyword>
<keyword evidence="1" id="KW-1133">Transmembrane helix</keyword>
<dbReference type="Gene3D" id="3.30.70.1430">
    <property type="entry name" value="Multidrug efflux transporter AcrB pore domain"/>
    <property type="match status" value="2"/>
</dbReference>
<dbReference type="GO" id="GO:0005886">
    <property type="term" value="C:plasma membrane"/>
    <property type="evidence" value="ECO:0007669"/>
    <property type="project" value="TreeGrafter"/>
</dbReference>
<dbReference type="InterPro" id="IPR001036">
    <property type="entry name" value="Acrflvin-R"/>
</dbReference>
<feature type="transmembrane region" description="Helical" evidence="1">
    <location>
        <begin position="988"/>
        <end position="1008"/>
    </location>
</feature>
<dbReference type="SUPFAM" id="SSF82693">
    <property type="entry name" value="Multidrug efflux transporter AcrB pore domain, PN1, PN2, PC1 and PC2 subdomains"/>
    <property type="match status" value="2"/>
</dbReference>
<reference evidence="2 4" key="1">
    <citation type="submission" date="2021-03" db="EMBL/GenBank/DDBJ databases">
        <title>Draft genome and methylome analysis of Thiotrix fructosivoruns ATCC 49748.</title>
        <authorList>
            <person name="Fomenkov A."/>
            <person name="Grabovich M.Y."/>
            <person name="Roberts R.J."/>
        </authorList>
    </citation>
    <scope>NUCLEOTIDE SEQUENCE [LARGE SCALE GENOMIC DNA]</scope>
    <source>
        <strain evidence="2 4">ATCC 49748</strain>
    </source>
</reference>
<proteinExistence type="predicted"/>
<name>A0A8B0SLD5_9GAMM</name>
<dbReference type="SUPFAM" id="SSF82866">
    <property type="entry name" value="Multidrug efflux transporter AcrB transmembrane domain"/>
    <property type="match status" value="2"/>
</dbReference>
<evidence type="ECO:0000313" key="2">
    <source>
        <dbReference type="EMBL" id="MBO0614936.1"/>
    </source>
</evidence>
<feature type="transmembrane region" description="Helical" evidence="1">
    <location>
        <begin position="391"/>
        <end position="411"/>
    </location>
</feature>
<organism evidence="3">
    <name type="scientific">Thiothrix fructosivorans</name>
    <dbReference type="NCBI Taxonomy" id="111770"/>
    <lineage>
        <taxon>Bacteria</taxon>
        <taxon>Pseudomonadati</taxon>
        <taxon>Pseudomonadota</taxon>
        <taxon>Gammaproteobacteria</taxon>
        <taxon>Thiotrichales</taxon>
        <taxon>Thiotrichaceae</taxon>
        <taxon>Thiothrix</taxon>
    </lineage>
</organism>
<feature type="transmembrane region" description="Helical" evidence="1">
    <location>
        <begin position="418"/>
        <end position="438"/>
    </location>
</feature>
<dbReference type="EMBL" id="JAFMPM010000008">
    <property type="protein sequence ID" value="MBO0614936.1"/>
    <property type="molecule type" value="Genomic_DNA"/>
</dbReference>
<dbReference type="AlphaFoldDB" id="A0A8B0SLD5"/>
<dbReference type="Gene3D" id="1.20.1640.10">
    <property type="entry name" value="Multidrug efflux transporter AcrB transmembrane domain"/>
    <property type="match status" value="2"/>
</dbReference>
<dbReference type="Gene3D" id="3.30.70.1320">
    <property type="entry name" value="Multidrug efflux transporter AcrB pore domain like"/>
    <property type="match status" value="1"/>
</dbReference>
<evidence type="ECO:0000313" key="3">
    <source>
        <dbReference type="EMBL" id="QTX09742.1"/>
    </source>
</evidence>
<protein>
    <submittedName>
        <fullName evidence="3">Efflux RND transporter permease subunit</fullName>
    </submittedName>
</protein>
<feature type="transmembrane region" description="Helical" evidence="1">
    <location>
        <begin position="27"/>
        <end position="51"/>
    </location>
</feature>
<dbReference type="PANTHER" id="PTHR32063">
    <property type="match status" value="1"/>
</dbReference>
<sequence>MNDFPKDADPAETEHPNLGLAGVTAKAFITSPLSLLLLLAFFAVGVLGMWVTPRQEDPQISVPMVDIFVRYPGASAQEVENLISRPMESILSEMTGVDHVYSVSMHEQSMVTVQFIVGQELESSLVKLYDKLASNQDKIPQQASTPSVKPKGADDVPLVTLTLWSNKVADTNLRLIGLDVLQSLREVENTSQSFMVEGRHEALKVEILPERLATFGVSLEQVANAIRMANSERSTGTVEPNQKVFKIYSGIFLNSAADIQRLIVTVAGGRPVYVRDVATVTEEAMEADHAVAYFTGPAAQDVQETADNAAAVTLAIAKKKNTNGVDVANAILAKLEVLKGRIIPDNVHVEVTRNYGETAKEKVNELIFKLFVATGIVTLLVWFFLGWRAATVVLIVIPAVITTTVFAAWLMGMTIDRVSLFALIFSIGILVDDAIVVVENIYRRWLMDSSTKISVAVDAVREVGNPTILATGTVIAALLPMGFVSGMMGPYMRPIPVLGSVAMVISLFAAFAFTPWLTNRFRPSLKSLQAAAEKEHKQAAMMEKFFRGVITPLVNSRLKGFTFLVGIIATFFVFMLMFYPFTGVRVKMLPLDNKPEFNVVVNMPEGTAIPVTANLVYQLAGKLKTLPEVTALQTYTGTASPFNFNGLVRHYYLRQQPWQADIQVQLSPKHDRKRSSHEIAVEAREILQPLLGNTGAKLQVVEMPPGPPVLQSVVAEIYGPDANTRRQVAADLTRFFGQAENLGDVDNLMEDDHEVLHFIVDSDKAQRNGITAEAINRTLEMAMGGYVLGDIKKNALIDPTRIVMQIPLEARSQIYRLSQLPVTNPTGQTVPLQELGTFVFEKQDKPIYRKDLRPVEFVTAETTGRLAAPVYGQSQVENLLKAANNGEGYRSPDGTLLHEQAYWLKTPQGVESKSAFEWGGEWTVTWETFRDMGIAFAAALVLIYMLIVAQFGNFILPAIIMAPIPLTLIGIVPGHWLMNAEFTATSMIGFIALAGIIVRNSILLVDFARGEVVKGMPVLDAVIHSCEARTRPILITALALFGGSMVILSDPIFQGMAVSLIFGGAVATLLTLLIIPLGCISAGKSL</sequence>
<dbReference type="GO" id="GO:0042910">
    <property type="term" value="F:xenobiotic transmembrane transporter activity"/>
    <property type="evidence" value="ECO:0007669"/>
    <property type="project" value="TreeGrafter"/>
</dbReference>
<feature type="transmembrane region" description="Helical" evidence="1">
    <location>
        <begin position="495"/>
        <end position="517"/>
    </location>
</feature>
<dbReference type="Gene3D" id="3.30.2090.10">
    <property type="entry name" value="Multidrug efflux transporter AcrB TolC docking domain, DN and DC subdomains"/>
    <property type="match status" value="2"/>
</dbReference>
<dbReference type="SUPFAM" id="SSF82714">
    <property type="entry name" value="Multidrug efflux transporter AcrB TolC docking domain, DN and DC subdomains"/>
    <property type="match status" value="2"/>
</dbReference>
<feature type="transmembrane region" description="Helical" evidence="1">
    <location>
        <begin position="1060"/>
        <end position="1083"/>
    </location>
</feature>
<reference evidence="3" key="2">
    <citation type="submission" date="2021-04" db="EMBL/GenBank/DDBJ databases">
        <title>Complete Genome and methylome analysis of Thiothrix fructosivorans ATCC 49748.</title>
        <authorList>
            <person name="Fomenkov A."/>
            <person name="Sun L."/>
            <person name="Vincze T."/>
            <person name="Grabovich M.Y."/>
            <person name="Roberts R.J."/>
        </authorList>
    </citation>
    <scope>NUCLEOTIDE SEQUENCE</scope>
    <source>
        <strain evidence="3">ATCC 49748</strain>
    </source>
</reference>
<keyword evidence="4" id="KW-1185">Reference proteome</keyword>